<dbReference type="PANTHER" id="PTHR21650">
    <property type="entry name" value="MEMBRALIN/KINETOCHORE PROTEIN NUF2"/>
    <property type="match status" value="1"/>
</dbReference>
<evidence type="ECO:0000313" key="4">
    <source>
        <dbReference type="Proteomes" id="UP000594263"/>
    </source>
</evidence>
<dbReference type="GO" id="GO:0034976">
    <property type="term" value="P:response to endoplasmic reticulum stress"/>
    <property type="evidence" value="ECO:0007669"/>
    <property type="project" value="TreeGrafter"/>
</dbReference>
<evidence type="ECO:0000313" key="3">
    <source>
        <dbReference type="EnsemblPlants" id="Kaladp0011s0108.1.v1.1"/>
    </source>
</evidence>
<dbReference type="PANTHER" id="PTHR21650:SF4">
    <property type="entry name" value="MEMBRALIN"/>
    <property type="match status" value="1"/>
</dbReference>
<feature type="compositionally biased region" description="Polar residues" evidence="1">
    <location>
        <begin position="551"/>
        <end position="563"/>
    </location>
</feature>
<feature type="transmembrane region" description="Helical" evidence="2">
    <location>
        <begin position="402"/>
        <end position="428"/>
    </location>
</feature>
<keyword evidence="2" id="KW-0812">Transmembrane</keyword>
<dbReference type="Proteomes" id="UP000594263">
    <property type="component" value="Unplaced"/>
</dbReference>
<dbReference type="Gramene" id="Kaladp0011s0108.1.v1.1">
    <property type="protein sequence ID" value="Kaladp0011s0108.1.v1.1"/>
    <property type="gene ID" value="Kaladp0011s0108.v1.1"/>
</dbReference>
<organism evidence="3 4">
    <name type="scientific">Kalanchoe fedtschenkoi</name>
    <name type="common">Lavender scallops</name>
    <name type="synonym">South American air plant</name>
    <dbReference type="NCBI Taxonomy" id="63787"/>
    <lineage>
        <taxon>Eukaryota</taxon>
        <taxon>Viridiplantae</taxon>
        <taxon>Streptophyta</taxon>
        <taxon>Embryophyta</taxon>
        <taxon>Tracheophyta</taxon>
        <taxon>Spermatophyta</taxon>
        <taxon>Magnoliopsida</taxon>
        <taxon>eudicotyledons</taxon>
        <taxon>Gunneridae</taxon>
        <taxon>Pentapetalae</taxon>
        <taxon>Saxifragales</taxon>
        <taxon>Crassulaceae</taxon>
        <taxon>Kalanchoe</taxon>
    </lineage>
</organism>
<feature type="region of interest" description="Disordered" evidence="1">
    <location>
        <begin position="551"/>
        <end position="609"/>
    </location>
</feature>
<feature type="transmembrane region" description="Helical" evidence="2">
    <location>
        <begin position="28"/>
        <end position="48"/>
    </location>
</feature>
<evidence type="ECO:0008006" key="5">
    <source>
        <dbReference type="Google" id="ProtNLM"/>
    </source>
</evidence>
<dbReference type="GO" id="GO:1904294">
    <property type="term" value="P:positive regulation of ERAD pathway"/>
    <property type="evidence" value="ECO:0007669"/>
    <property type="project" value="TreeGrafter"/>
</dbReference>
<accession>A0A7N0RFT0</accession>
<keyword evidence="2" id="KW-1133">Transmembrane helix</keyword>
<sequence>MDPEQTFIRVQERFSQMLTPRVRAALEYMYLSIAIVLFCVLVVMHANYVQQPGCSSELLEAGKMQAQLIQIKITSDGIWSQDENNSNVVESPEGETLAGILTVSTSEVEANLYAANYLLNWIRSNLRRSKIASKFLKSDSEQNENVADGSVSSQTRRSAAENVGGKDAEYFSSSFAMTARESIKAAVRHFVTKWFRRLSSLWRLVRYLLKGFQKLWSVAGIQLHFDVPKLLRILHLDKISNSAVRWLVAKSRSFEPTYLYTTEKGYLLLSEEARSKHNIRTVNVNISAWHSCLGNRWQQLVINRLVGYDTILMNSLLNSPGQGYLFNFQTREIYNLSYVHELPEGPMRFGDYFVIKCGVLMMSLFVFFTTTMSVSFTLRETQTRMLKFTVQLQHHARHRLPVFQLIFVHVIESLVFVPIMIGILFFLFEFYDDQLLAFMVLILVWLCELFTLISVRTPISMKFFPRFFLLYFLVFHIYFFSYAYGFSYLALSTTAAFMQHLILYFWNRFEVPALQRFMQNRRSQLQQPPDFHITSSTILASTLHITRLNNRNPDPVNWNQTADSGLRPNPGLDALANNTTEATRLQDPDNLMGQPDHPQPGPGPNPPNMNSFSSMLLWILGGASTESLTSLFSMFRDVNVRDQGQAFAPHPQPENAATQE</sequence>
<dbReference type="GO" id="GO:0106118">
    <property type="term" value="P:regulation of sterol biosynthetic process"/>
    <property type="evidence" value="ECO:0007669"/>
    <property type="project" value="EnsemblPlants"/>
</dbReference>
<dbReference type="GO" id="GO:0005783">
    <property type="term" value="C:endoplasmic reticulum"/>
    <property type="evidence" value="ECO:0007669"/>
    <property type="project" value="EnsemblPlants"/>
</dbReference>
<protein>
    <recommendedName>
        <fullName evidence="5">Membralin</fullName>
    </recommendedName>
</protein>
<dbReference type="AlphaFoldDB" id="A0A7N0RFT0"/>
<dbReference type="InterPro" id="IPR019144">
    <property type="entry name" value="Membralin"/>
</dbReference>
<evidence type="ECO:0000256" key="2">
    <source>
        <dbReference type="SAM" id="Phobius"/>
    </source>
</evidence>
<evidence type="ECO:0000256" key="1">
    <source>
        <dbReference type="SAM" id="MobiDB-lite"/>
    </source>
</evidence>
<feature type="transmembrane region" description="Helical" evidence="2">
    <location>
        <begin position="353"/>
        <end position="378"/>
    </location>
</feature>
<dbReference type="Gramene" id="Kaladp0011s0108.2.v1.1">
    <property type="protein sequence ID" value="Kaladp0011s0108.2.v1.1"/>
    <property type="gene ID" value="Kaladp0011s0108.v1.1"/>
</dbReference>
<feature type="compositionally biased region" description="Pro residues" evidence="1">
    <location>
        <begin position="597"/>
        <end position="607"/>
    </location>
</feature>
<proteinExistence type="predicted"/>
<dbReference type="EnsemblPlants" id="Kaladp0011s0108.2.v1.1">
    <property type="protein sequence ID" value="Kaladp0011s0108.2.v1.1"/>
    <property type="gene ID" value="Kaladp0011s0108.v1.1"/>
</dbReference>
<reference evidence="3" key="1">
    <citation type="submission" date="2021-01" db="UniProtKB">
        <authorList>
            <consortium name="EnsemblPlants"/>
        </authorList>
    </citation>
    <scope>IDENTIFICATION</scope>
</reference>
<feature type="transmembrane region" description="Helical" evidence="2">
    <location>
        <begin position="434"/>
        <end position="451"/>
    </location>
</feature>
<name>A0A7N0RFT0_KALFE</name>
<dbReference type="EnsemblPlants" id="Kaladp0011s0108.1.v1.1">
    <property type="protein sequence ID" value="Kaladp0011s0108.1.v1.1"/>
    <property type="gene ID" value="Kaladp0011s0108.v1.1"/>
</dbReference>
<keyword evidence="2" id="KW-0472">Membrane</keyword>
<keyword evidence="4" id="KW-1185">Reference proteome</keyword>
<dbReference type="OMA" id="WHRRLSF"/>
<feature type="transmembrane region" description="Helical" evidence="2">
    <location>
        <begin position="463"/>
        <end position="480"/>
    </location>
</feature>
<dbReference type="Pfam" id="PF09746">
    <property type="entry name" value="Membralin"/>
    <property type="match status" value="1"/>
</dbReference>